<dbReference type="InterPro" id="IPR004378">
    <property type="entry name" value="F420H2_quin_Rdtase"/>
</dbReference>
<dbReference type="Pfam" id="PF04075">
    <property type="entry name" value="F420H2_quin_red"/>
    <property type="match status" value="1"/>
</dbReference>
<sequence>MDPNREVIDEFRANSGRVPAALGGMFKDANLLLLTTTGARSGRPSTTPAAFAEDAGRLIIFATNAGHPQSPAWLHNLRANPTVIVEIGDTRYDALATEVTGAERDRLYHEQATREPAFAAYQQNTSRVIQVVALTPARVGAATAQLKEIHAGLRKQLDDTLTAVDTYLAGNGQLPESANELQRHCLSFCGALHAHHSREGSAFPRLAADFPELEPALDHLTREHEAVAALNVQITETLDLLTAAPSREVAVRLRDDLHRLAEDLDEHYAYEEAHLGPALDAA</sequence>
<evidence type="ECO:0000259" key="3">
    <source>
        <dbReference type="Pfam" id="PF01814"/>
    </source>
</evidence>
<comment type="similarity">
    <text evidence="1">Belongs to the F420H(2)-dependent quinone reductase family.</text>
</comment>
<dbReference type="PANTHER" id="PTHR39428">
    <property type="entry name" value="F420H(2)-DEPENDENT QUINONE REDUCTASE RV1261C"/>
    <property type="match status" value="1"/>
</dbReference>
<dbReference type="RefSeq" id="WP_241036943.1">
    <property type="nucleotide sequence ID" value="NZ_BAAAJF010000036.1"/>
</dbReference>
<comment type="catalytic activity">
    <reaction evidence="2">
        <text>oxidized coenzyme F420-(gamma-L-Glu)(n) + a quinol + H(+) = reduced coenzyme F420-(gamma-L-Glu)(n) + a quinone</text>
        <dbReference type="Rhea" id="RHEA:39663"/>
        <dbReference type="Rhea" id="RHEA-COMP:12939"/>
        <dbReference type="Rhea" id="RHEA-COMP:14378"/>
        <dbReference type="ChEBI" id="CHEBI:15378"/>
        <dbReference type="ChEBI" id="CHEBI:24646"/>
        <dbReference type="ChEBI" id="CHEBI:132124"/>
        <dbReference type="ChEBI" id="CHEBI:133980"/>
        <dbReference type="ChEBI" id="CHEBI:139511"/>
    </reaction>
</comment>
<dbReference type="SUPFAM" id="SSF50475">
    <property type="entry name" value="FMN-binding split barrel"/>
    <property type="match status" value="1"/>
</dbReference>
<feature type="domain" description="Hemerythrin-like" evidence="3">
    <location>
        <begin position="143"/>
        <end position="279"/>
    </location>
</feature>
<dbReference type="NCBIfam" id="TIGR00026">
    <property type="entry name" value="hi_GC_TIGR00026"/>
    <property type="match status" value="1"/>
</dbReference>
<accession>A0ABS9TEG5</accession>
<dbReference type="EMBL" id="JAKXMK010000011">
    <property type="protein sequence ID" value="MCH6166917.1"/>
    <property type="molecule type" value="Genomic_DNA"/>
</dbReference>
<name>A0ABS9TEG5_9PSEU</name>
<dbReference type="Proteomes" id="UP001299970">
    <property type="component" value="Unassembled WGS sequence"/>
</dbReference>
<protein>
    <submittedName>
        <fullName evidence="4">Nitroreductase/quinone reductase family protein</fullName>
    </submittedName>
</protein>
<keyword evidence="5" id="KW-1185">Reference proteome</keyword>
<evidence type="ECO:0000256" key="2">
    <source>
        <dbReference type="ARBA" id="ARBA00049106"/>
    </source>
</evidence>
<dbReference type="InterPro" id="IPR012349">
    <property type="entry name" value="Split_barrel_FMN-bd"/>
</dbReference>
<dbReference type="Pfam" id="PF01814">
    <property type="entry name" value="Hemerythrin"/>
    <property type="match status" value="1"/>
</dbReference>
<evidence type="ECO:0000256" key="1">
    <source>
        <dbReference type="ARBA" id="ARBA00008710"/>
    </source>
</evidence>
<proteinExistence type="inferred from homology"/>
<evidence type="ECO:0000313" key="4">
    <source>
        <dbReference type="EMBL" id="MCH6166917.1"/>
    </source>
</evidence>
<dbReference type="PANTHER" id="PTHR39428:SF1">
    <property type="entry name" value="F420H(2)-DEPENDENT QUINONE REDUCTASE RV1261C"/>
    <property type="match status" value="1"/>
</dbReference>
<organism evidence="4 5">
    <name type="scientific">Pseudonocardia alaniniphila</name>
    <dbReference type="NCBI Taxonomy" id="75291"/>
    <lineage>
        <taxon>Bacteria</taxon>
        <taxon>Bacillati</taxon>
        <taxon>Actinomycetota</taxon>
        <taxon>Actinomycetes</taxon>
        <taxon>Pseudonocardiales</taxon>
        <taxon>Pseudonocardiaceae</taxon>
        <taxon>Pseudonocardia</taxon>
    </lineage>
</organism>
<dbReference type="Gene3D" id="2.30.110.10">
    <property type="entry name" value="Electron Transport, Fmn-binding Protein, Chain A"/>
    <property type="match status" value="1"/>
</dbReference>
<evidence type="ECO:0000313" key="5">
    <source>
        <dbReference type="Proteomes" id="UP001299970"/>
    </source>
</evidence>
<dbReference type="InterPro" id="IPR012312">
    <property type="entry name" value="Hemerythrin-like"/>
</dbReference>
<dbReference type="Gene3D" id="1.20.120.520">
    <property type="entry name" value="nmb1532 protein domain like"/>
    <property type="match status" value="1"/>
</dbReference>
<reference evidence="4 5" key="1">
    <citation type="submission" date="2022-03" db="EMBL/GenBank/DDBJ databases">
        <title>Pseudonocardia alaer sp. nov., a novel actinomycete isolated from reed forest soil.</title>
        <authorList>
            <person name="Wang L."/>
        </authorList>
    </citation>
    <scope>NUCLEOTIDE SEQUENCE [LARGE SCALE GENOMIC DNA]</scope>
    <source>
        <strain evidence="4 5">Y-16303</strain>
    </source>
</reference>
<gene>
    <name evidence="4" type="ORF">MMF94_14605</name>
</gene>
<comment type="caution">
    <text evidence="4">The sequence shown here is derived from an EMBL/GenBank/DDBJ whole genome shotgun (WGS) entry which is preliminary data.</text>
</comment>